<comment type="subcellular location">
    <subcellularLocation>
        <location evidence="1">Endomembrane system</location>
    </subcellularLocation>
</comment>
<keyword evidence="7" id="KW-1015">Disulfide bond</keyword>
<dbReference type="PANTHER" id="PTHR15071:SF0">
    <property type="entry name" value="MANNOSE 6-PHOSPHATE RECEPTOR-LIKE PROTEIN 1"/>
    <property type="match status" value="1"/>
</dbReference>
<keyword evidence="6 9" id="KW-0472">Membrane</keyword>
<dbReference type="GO" id="GO:0000139">
    <property type="term" value="C:Golgi membrane"/>
    <property type="evidence" value="ECO:0007669"/>
    <property type="project" value="UniProtKB-SubCell"/>
</dbReference>
<keyword evidence="4 10" id="KW-0732">Signal</keyword>
<keyword evidence="5 9" id="KW-1133">Transmembrane helix</keyword>
<feature type="compositionally biased region" description="Polar residues" evidence="8">
    <location>
        <begin position="323"/>
        <end position="334"/>
    </location>
</feature>
<dbReference type="EMBL" id="PJQD01000048">
    <property type="protein sequence ID" value="POY72660.1"/>
    <property type="molecule type" value="Genomic_DNA"/>
</dbReference>
<dbReference type="InterPro" id="IPR044865">
    <property type="entry name" value="MRH_dom"/>
</dbReference>
<keyword evidence="13" id="KW-1185">Reference proteome</keyword>
<evidence type="ECO:0000256" key="10">
    <source>
        <dbReference type="SAM" id="SignalP"/>
    </source>
</evidence>
<dbReference type="PROSITE" id="PS51257">
    <property type="entry name" value="PROKAR_LIPOPROTEIN"/>
    <property type="match status" value="1"/>
</dbReference>
<evidence type="ECO:0000256" key="3">
    <source>
        <dbReference type="ARBA" id="ARBA00022692"/>
    </source>
</evidence>
<feature type="signal peptide" evidence="10">
    <location>
        <begin position="1"/>
        <end position="29"/>
    </location>
</feature>
<dbReference type="OrthoDB" id="4504960at2759"/>
<evidence type="ECO:0000256" key="1">
    <source>
        <dbReference type="ARBA" id="ARBA00004308"/>
    </source>
</evidence>
<sequence>MRASLRPLSTRRVCASTLVVAACLSTVAATPYVASNPDGGAISLNFCGAVSQTASPAEAAQGYGAYIEDTRGGISLGEYSTTPAYHNGQLSITYKNGATCPNSNAKRSSIIYLQCDNTWTGSSNKLTLIDSIDDCSYFFTMKTPYACPVTGGFFGAIWSILVSVFWLLALIGGGIFAYRRFFGQRGGQTLGGGSSDGGILGTVKDGVVVAGIAAIDMVQNLFNAVKSRRSANRGGDYQYNYNYQPAPAAAAPRGSTRGGGGPDYSSPAWQASSTAGGAHGAPPAPPAKGRQERSEPHNPLAGGGSLLEDDEDDEDEQALAMPGTQQNGHAGNLV</sequence>
<dbReference type="STRING" id="741276.A0A2S5B7B0"/>
<evidence type="ECO:0000313" key="12">
    <source>
        <dbReference type="EMBL" id="POY72660.1"/>
    </source>
</evidence>
<dbReference type="SUPFAM" id="SSF50911">
    <property type="entry name" value="Mannose 6-phosphate receptor domain"/>
    <property type="match status" value="1"/>
</dbReference>
<dbReference type="Proteomes" id="UP000237144">
    <property type="component" value="Unassembled WGS sequence"/>
</dbReference>
<dbReference type="GO" id="GO:0005770">
    <property type="term" value="C:late endosome"/>
    <property type="evidence" value="ECO:0007669"/>
    <property type="project" value="TreeGrafter"/>
</dbReference>
<feature type="compositionally biased region" description="Acidic residues" evidence="8">
    <location>
        <begin position="307"/>
        <end position="317"/>
    </location>
</feature>
<feature type="chain" id="PRO_5015409940" description="MRH domain-containing protein" evidence="10">
    <location>
        <begin position="30"/>
        <end position="334"/>
    </location>
</feature>
<feature type="domain" description="MRH" evidence="11">
    <location>
        <begin position="21"/>
        <end position="149"/>
    </location>
</feature>
<evidence type="ECO:0000256" key="8">
    <source>
        <dbReference type="SAM" id="MobiDB-lite"/>
    </source>
</evidence>
<dbReference type="InterPro" id="IPR009011">
    <property type="entry name" value="Man6P_isomerase_rcpt-bd_dom_sf"/>
</dbReference>
<keyword evidence="2" id="KW-0813">Transport</keyword>
<evidence type="ECO:0000256" key="2">
    <source>
        <dbReference type="ARBA" id="ARBA00022448"/>
    </source>
</evidence>
<comment type="caution">
    <text evidence="12">The sequence shown here is derived from an EMBL/GenBank/DDBJ whole genome shotgun (WGS) entry which is preliminary data.</text>
</comment>
<evidence type="ECO:0000259" key="11">
    <source>
        <dbReference type="PROSITE" id="PS51914"/>
    </source>
</evidence>
<keyword evidence="3 9" id="KW-0812">Transmembrane</keyword>
<protein>
    <recommendedName>
        <fullName evidence="11">MRH domain-containing protein</fullName>
    </recommendedName>
</protein>
<reference evidence="12 13" key="1">
    <citation type="journal article" date="2018" name="Front. Microbiol.">
        <title>Prospects for Fungal Bioremediation of Acidic Radioactive Waste Sites: Characterization and Genome Sequence of Rhodotorula taiwanensis MD1149.</title>
        <authorList>
            <person name="Tkavc R."/>
            <person name="Matrosova V.Y."/>
            <person name="Grichenko O.E."/>
            <person name="Gostincar C."/>
            <person name="Volpe R.P."/>
            <person name="Klimenkova P."/>
            <person name="Gaidamakova E.K."/>
            <person name="Zhou C.E."/>
            <person name="Stewart B.J."/>
            <person name="Lyman M.G."/>
            <person name="Malfatti S.A."/>
            <person name="Rubinfeld B."/>
            <person name="Courtot M."/>
            <person name="Singh J."/>
            <person name="Dalgard C.L."/>
            <person name="Hamilton T."/>
            <person name="Frey K.G."/>
            <person name="Gunde-Cimerman N."/>
            <person name="Dugan L."/>
            <person name="Daly M.J."/>
        </authorList>
    </citation>
    <scope>NUCLEOTIDE SEQUENCE [LARGE SCALE GENOMIC DNA]</scope>
    <source>
        <strain evidence="12 13">MD1149</strain>
    </source>
</reference>
<dbReference type="GO" id="GO:0010008">
    <property type="term" value="C:endosome membrane"/>
    <property type="evidence" value="ECO:0007669"/>
    <property type="project" value="UniProtKB-SubCell"/>
</dbReference>
<evidence type="ECO:0000256" key="6">
    <source>
        <dbReference type="ARBA" id="ARBA00023136"/>
    </source>
</evidence>
<dbReference type="Gene3D" id="2.70.130.10">
    <property type="entry name" value="Mannose-6-phosphate receptor binding domain"/>
    <property type="match status" value="1"/>
</dbReference>
<organism evidence="12 13">
    <name type="scientific">Rhodotorula taiwanensis</name>
    <dbReference type="NCBI Taxonomy" id="741276"/>
    <lineage>
        <taxon>Eukaryota</taxon>
        <taxon>Fungi</taxon>
        <taxon>Dikarya</taxon>
        <taxon>Basidiomycota</taxon>
        <taxon>Pucciniomycotina</taxon>
        <taxon>Microbotryomycetes</taxon>
        <taxon>Sporidiobolales</taxon>
        <taxon>Sporidiobolaceae</taxon>
        <taxon>Rhodotorula</taxon>
    </lineage>
</organism>
<evidence type="ECO:0000256" key="4">
    <source>
        <dbReference type="ARBA" id="ARBA00022729"/>
    </source>
</evidence>
<dbReference type="PROSITE" id="PS51914">
    <property type="entry name" value="MRH"/>
    <property type="match status" value="1"/>
</dbReference>
<dbReference type="Pfam" id="PF13015">
    <property type="entry name" value="PRKCSH_1"/>
    <property type="match status" value="1"/>
</dbReference>
<gene>
    <name evidence="12" type="ORF">BMF94_4489</name>
</gene>
<dbReference type="GO" id="GO:0007034">
    <property type="term" value="P:vacuolar transport"/>
    <property type="evidence" value="ECO:0007669"/>
    <property type="project" value="TreeGrafter"/>
</dbReference>
<dbReference type="PANTHER" id="PTHR15071">
    <property type="entry name" value="MANNOSE-6-PHOSPHATE RECEPTOR FAMILY MEMBER"/>
    <property type="match status" value="1"/>
</dbReference>
<evidence type="ECO:0000256" key="5">
    <source>
        <dbReference type="ARBA" id="ARBA00022989"/>
    </source>
</evidence>
<evidence type="ECO:0000256" key="9">
    <source>
        <dbReference type="SAM" id="Phobius"/>
    </source>
</evidence>
<dbReference type="AlphaFoldDB" id="A0A2S5B7B0"/>
<feature type="region of interest" description="Disordered" evidence="8">
    <location>
        <begin position="248"/>
        <end position="334"/>
    </location>
</feature>
<evidence type="ECO:0000256" key="7">
    <source>
        <dbReference type="ARBA" id="ARBA00023157"/>
    </source>
</evidence>
<feature type="transmembrane region" description="Helical" evidence="9">
    <location>
        <begin position="153"/>
        <end position="178"/>
    </location>
</feature>
<proteinExistence type="predicted"/>
<evidence type="ECO:0000313" key="13">
    <source>
        <dbReference type="Proteomes" id="UP000237144"/>
    </source>
</evidence>
<accession>A0A2S5B7B0</accession>
<dbReference type="InterPro" id="IPR036607">
    <property type="entry name" value="PRKCSH"/>
</dbReference>
<name>A0A2S5B7B0_9BASI</name>